<dbReference type="EMBL" id="CP031226">
    <property type="protein sequence ID" value="AXH59664.1"/>
    <property type="molecule type" value="Genomic_DNA"/>
</dbReference>
<protein>
    <submittedName>
        <fullName evidence="2">Uncharacterized protein</fullName>
    </submittedName>
</protein>
<feature type="transmembrane region" description="Helical" evidence="1">
    <location>
        <begin position="98"/>
        <end position="115"/>
    </location>
</feature>
<evidence type="ECO:0000313" key="3">
    <source>
        <dbReference type="Proteomes" id="UP000006426"/>
    </source>
</evidence>
<dbReference type="Proteomes" id="UP000006426">
    <property type="component" value="Plasmid pmppla107"/>
</dbReference>
<dbReference type="AlphaFoldDB" id="A0AAD0M5L1"/>
<reference evidence="2 3" key="1">
    <citation type="journal article" date="2011" name="PLoS Pathog.">
        <title>Dynamic evolution of pathogenicity revealed by sequencing and comparative genomics of 19 Pseudomonas syringae isolates.</title>
        <authorList>
            <person name="Baltrus D.A."/>
            <person name="Nishimura M.T."/>
            <person name="Romanchuk A."/>
            <person name="Chang J.H."/>
            <person name="Mukhtar M.S."/>
            <person name="Cherkis K."/>
            <person name="Roach J."/>
            <person name="Grant S.R."/>
            <person name="Jones C.D."/>
            <person name="Dangl J.L."/>
        </authorList>
    </citation>
    <scope>NUCLEOTIDE SEQUENCE [LARGE SCALE GENOMIC DNA]</scope>
    <source>
        <strain evidence="2 3">M301315</strain>
    </source>
</reference>
<dbReference type="RefSeq" id="WP_005742095.1">
    <property type="nucleotide sequence ID" value="NZ_CP031226.1"/>
</dbReference>
<sequence length="138" mass="15305">MNKKSESSCSVDHLKAGLGIWADSAVNSIRALRLLDFWMELKVLLAGVCVCLAIGLLFIVFFVLMHFPGMIYLSMTDGTIRFQDMFQGILPKSVRESALMASMVIYAVLAAIYFLPRVSRRLCELGKKKAIDPAEALS</sequence>
<accession>A0AAD0M5L1</accession>
<name>A0AAD0M5L1_PSEAV</name>
<geneLocation type="plasmid" evidence="3">
    <name>pmppla107</name>
</geneLocation>
<evidence type="ECO:0000313" key="2">
    <source>
        <dbReference type="EMBL" id="AXH59664.1"/>
    </source>
</evidence>
<organism evidence="2 3">
    <name type="scientific">Pseudomonas amygdali pv. lachrymans str. M301315</name>
    <dbReference type="NCBI Taxonomy" id="629260"/>
    <lineage>
        <taxon>Bacteria</taxon>
        <taxon>Pseudomonadati</taxon>
        <taxon>Pseudomonadota</taxon>
        <taxon>Gammaproteobacteria</taxon>
        <taxon>Pseudomonadales</taxon>
        <taxon>Pseudomonadaceae</taxon>
        <taxon>Pseudomonas</taxon>
        <taxon>Pseudomonas amygdali</taxon>
    </lineage>
</organism>
<keyword evidence="1" id="KW-0812">Transmembrane</keyword>
<gene>
    <name evidence="2" type="ORF">PLA107_031050</name>
</gene>
<dbReference type="GeneID" id="39473799"/>
<keyword evidence="2" id="KW-0614">Plasmid</keyword>
<evidence type="ECO:0000256" key="1">
    <source>
        <dbReference type="SAM" id="Phobius"/>
    </source>
</evidence>
<feature type="transmembrane region" description="Helical" evidence="1">
    <location>
        <begin position="43"/>
        <end position="67"/>
    </location>
</feature>
<proteinExistence type="predicted"/>
<keyword evidence="1" id="KW-0472">Membrane</keyword>
<keyword evidence="1" id="KW-1133">Transmembrane helix</keyword>